<evidence type="ECO:0000313" key="6">
    <source>
        <dbReference type="Proteomes" id="UP000683429"/>
    </source>
</evidence>
<dbReference type="Proteomes" id="UP000198809">
    <property type="component" value="Unassembled WGS sequence"/>
</dbReference>
<sequence length="121" mass="13261">MANRILIVDDAAFMRMMIRDILSKNGFEVVGEAQDGSQAIEKFKELRPDLITMDITMPEMDGIAALKEIKKVDANAKVIMCSAMGQQAMVIDAIQAGAKDFIVKPFQADRVIEAISKTLGV</sequence>
<evidence type="ECO:0000259" key="2">
    <source>
        <dbReference type="PROSITE" id="PS50110"/>
    </source>
</evidence>
<dbReference type="EMBL" id="FODH01000001">
    <property type="protein sequence ID" value="SEN41291.1"/>
    <property type="molecule type" value="Genomic_DNA"/>
</dbReference>
<dbReference type="Proteomes" id="UP000683429">
    <property type="component" value="Chromosome"/>
</dbReference>
<dbReference type="InterPro" id="IPR052048">
    <property type="entry name" value="ST_Response_Regulator"/>
</dbReference>
<dbReference type="Pfam" id="PF00072">
    <property type="entry name" value="Response_reg"/>
    <property type="match status" value="1"/>
</dbReference>
<evidence type="ECO:0000313" key="4">
    <source>
        <dbReference type="EMBL" id="SEN41291.1"/>
    </source>
</evidence>
<reference evidence="3 6" key="2">
    <citation type="submission" date="2021-06" db="EMBL/GenBank/DDBJ databases">
        <title>Whole genome sequence of Paenibacillus sophorae DSM23020 for comparative genomics.</title>
        <authorList>
            <person name="Kim M.-J."/>
            <person name="Lee G."/>
            <person name="Shin J.-H."/>
        </authorList>
    </citation>
    <scope>NUCLEOTIDE SEQUENCE [LARGE SCALE GENOMIC DNA]</scope>
    <source>
        <strain evidence="3 6">DSM 23020</strain>
    </source>
</reference>
<dbReference type="RefSeq" id="WP_025697973.1">
    <property type="nucleotide sequence ID" value="NZ_CP076607.1"/>
</dbReference>
<dbReference type="CDD" id="cd17542">
    <property type="entry name" value="REC_CheY"/>
    <property type="match status" value="1"/>
</dbReference>
<organism evidence="4 5">
    <name type="scientific">Paenibacillus sophorae</name>
    <dbReference type="NCBI Taxonomy" id="1333845"/>
    <lineage>
        <taxon>Bacteria</taxon>
        <taxon>Bacillati</taxon>
        <taxon>Bacillota</taxon>
        <taxon>Bacilli</taxon>
        <taxon>Bacillales</taxon>
        <taxon>Paenibacillaceae</taxon>
        <taxon>Paenibacillus</taxon>
    </lineage>
</organism>
<dbReference type="STRING" id="1333845.SAMN04487895_101451"/>
<dbReference type="Gene3D" id="3.40.50.2300">
    <property type="match status" value="1"/>
</dbReference>
<dbReference type="SMART" id="SM00448">
    <property type="entry name" value="REC"/>
    <property type="match status" value="1"/>
</dbReference>
<dbReference type="PANTHER" id="PTHR43228:SF1">
    <property type="entry name" value="TWO-COMPONENT RESPONSE REGULATOR ARR22"/>
    <property type="match status" value="1"/>
</dbReference>
<evidence type="ECO:0000313" key="5">
    <source>
        <dbReference type="Proteomes" id="UP000198809"/>
    </source>
</evidence>
<dbReference type="SUPFAM" id="SSF52172">
    <property type="entry name" value="CheY-like"/>
    <property type="match status" value="1"/>
</dbReference>
<dbReference type="OrthoDB" id="9790669at2"/>
<protein>
    <submittedName>
        <fullName evidence="3 4">Response regulator</fullName>
    </submittedName>
</protein>
<dbReference type="InterPro" id="IPR011006">
    <property type="entry name" value="CheY-like_superfamily"/>
</dbReference>
<dbReference type="PANTHER" id="PTHR43228">
    <property type="entry name" value="TWO-COMPONENT RESPONSE REGULATOR"/>
    <property type="match status" value="1"/>
</dbReference>
<accession>A0A1H8GAW5</accession>
<dbReference type="InterPro" id="IPR001789">
    <property type="entry name" value="Sig_transdc_resp-reg_receiver"/>
</dbReference>
<evidence type="ECO:0000313" key="3">
    <source>
        <dbReference type="EMBL" id="QWU14165.1"/>
    </source>
</evidence>
<dbReference type="GO" id="GO:0000160">
    <property type="term" value="P:phosphorelay signal transduction system"/>
    <property type="evidence" value="ECO:0007669"/>
    <property type="project" value="InterPro"/>
</dbReference>
<dbReference type="AlphaFoldDB" id="A0A1H8GAW5"/>
<name>A0A1H8GAW5_9BACL</name>
<reference evidence="4 5" key="1">
    <citation type="submission" date="2016-10" db="EMBL/GenBank/DDBJ databases">
        <authorList>
            <person name="de Groot N.N."/>
        </authorList>
    </citation>
    <scope>NUCLEOTIDE SEQUENCE [LARGE SCALE GENOMIC DNA]</scope>
    <source>
        <strain evidence="4 5">CGMCC 1.10238</strain>
    </source>
</reference>
<keyword evidence="1" id="KW-0597">Phosphoprotein</keyword>
<feature type="modified residue" description="4-aspartylphosphate" evidence="1">
    <location>
        <position position="54"/>
    </location>
</feature>
<gene>
    <name evidence="3" type="ORF">KP014_19810</name>
    <name evidence="4" type="ORF">SAMN04487895_101451</name>
</gene>
<dbReference type="PROSITE" id="PS50110">
    <property type="entry name" value="RESPONSE_REGULATORY"/>
    <property type="match status" value="1"/>
</dbReference>
<proteinExistence type="predicted"/>
<dbReference type="EMBL" id="CP076607">
    <property type="protein sequence ID" value="QWU14165.1"/>
    <property type="molecule type" value="Genomic_DNA"/>
</dbReference>
<feature type="domain" description="Response regulatory" evidence="2">
    <location>
        <begin position="4"/>
        <end position="119"/>
    </location>
</feature>
<evidence type="ECO:0000256" key="1">
    <source>
        <dbReference type="PROSITE-ProRule" id="PRU00169"/>
    </source>
</evidence>
<keyword evidence="6" id="KW-1185">Reference proteome</keyword>